<evidence type="ECO:0000313" key="1">
    <source>
        <dbReference type="EMBL" id="KAF6034644.1"/>
    </source>
</evidence>
<evidence type="ECO:0000313" key="2">
    <source>
        <dbReference type="Proteomes" id="UP000593567"/>
    </source>
</evidence>
<sequence>MFTDNHNATISISSHNQIHFQCELLNINMNMNTFLVQLRKFLFVIYIEFVFMQLHDLRWHYSDMYHKLYNLSRVVPCVDCKCSDLHNLVIKAKPLSTIKKHYCAR</sequence>
<protein>
    <submittedName>
        <fullName evidence="1">Uncharacterized protein</fullName>
    </submittedName>
</protein>
<comment type="caution">
    <text evidence="1">The sequence shown here is derived from an EMBL/GenBank/DDBJ whole genome shotgun (WGS) entry which is preliminary data.</text>
</comment>
<organism evidence="1 2">
    <name type="scientific">Bugula neritina</name>
    <name type="common">Brown bryozoan</name>
    <name type="synonym">Sertularia neritina</name>
    <dbReference type="NCBI Taxonomy" id="10212"/>
    <lineage>
        <taxon>Eukaryota</taxon>
        <taxon>Metazoa</taxon>
        <taxon>Spiralia</taxon>
        <taxon>Lophotrochozoa</taxon>
        <taxon>Bryozoa</taxon>
        <taxon>Gymnolaemata</taxon>
        <taxon>Cheilostomatida</taxon>
        <taxon>Flustrina</taxon>
        <taxon>Buguloidea</taxon>
        <taxon>Bugulidae</taxon>
        <taxon>Bugula</taxon>
    </lineage>
</organism>
<gene>
    <name evidence="1" type="ORF">EB796_007047</name>
</gene>
<name>A0A7J7K9M0_BUGNE</name>
<accession>A0A7J7K9M0</accession>
<dbReference type="Proteomes" id="UP000593567">
    <property type="component" value="Unassembled WGS sequence"/>
</dbReference>
<dbReference type="EMBL" id="VXIV02001029">
    <property type="protein sequence ID" value="KAF6034644.1"/>
    <property type="molecule type" value="Genomic_DNA"/>
</dbReference>
<dbReference type="AlphaFoldDB" id="A0A7J7K9M0"/>
<keyword evidence="2" id="KW-1185">Reference proteome</keyword>
<proteinExistence type="predicted"/>
<reference evidence="1" key="1">
    <citation type="submission" date="2020-06" db="EMBL/GenBank/DDBJ databases">
        <title>Draft genome of Bugula neritina, a colonial animal packing powerful symbionts and potential medicines.</title>
        <authorList>
            <person name="Rayko M."/>
        </authorList>
    </citation>
    <scope>NUCLEOTIDE SEQUENCE [LARGE SCALE GENOMIC DNA]</scope>
    <source>
        <strain evidence="1">Kwan_BN1</strain>
    </source>
</reference>